<evidence type="ECO:0000313" key="2">
    <source>
        <dbReference type="Proteomes" id="UP000626109"/>
    </source>
</evidence>
<comment type="caution">
    <text evidence="1">The sequence shown here is derived from an EMBL/GenBank/DDBJ whole genome shotgun (WGS) entry which is preliminary data.</text>
</comment>
<sequence>MIYRFMLGLMSSDQKFNVCAQIITTLLAAFVDSEDRIELPATAQEPGGQALSDGLSVLCCKEMRICFTTQRAGQDEDDTADGAEKASAEAARGVLSSILKRNMCENIVPVLVQLKNLMEAKHSPFLGQLRHCLREILRDFKDDLKVMLAGDAQLAREIEFDLQEHDGGRQPEGDHLKAVDVILPAQPTKAGGASRRISLSSMMKSPPAALVAPVDLVPLPPPSPRHSVGVSSDIPK</sequence>
<dbReference type="GO" id="GO:0000796">
    <property type="term" value="C:condensin complex"/>
    <property type="evidence" value="ECO:0007669"/>
    <property type="project" value="TreeGrafter"/>
</dbReference>
<evidence type="ECO:0000313" key="1">
    <source>
        <dbReference type="EMBL" id="CAE8663930.1"/>
    </source>
</evidence>
<dbReference type="Proteomes" id="UP000626109">
    <property type="component" value="Unassembled WGS sequence"/>
</dbReference>
<dbReference type="GO" id="GO:0007076">
    <property type="term" value="P:mitotic chromosome condensation"/>
    <property type="evidence" value="ECO:0007669"/>
    <property type="project" value="InterPro"/>
</dbReference>
<dbReference type="PANTHER" id="PTHR14222">
    <property type="entry name" value="CONDENSIN"/>
    <property type="match status" value="1"/>
</dbReference>
<proteinExistence type="predicted"/>
<accession>A0A813J4K6</accession>
<dbReference type="GO" id="GO:0010032">
    <property type="term" value="P:meiotic chromosome condensation"/>
    <property type="evidence" value="ECO:0007669"/>
    <property type="project" value="TreeGrafter"/>
</dbReference>
<dbReference type="InterPro" id="IPR026971">
    <property type="entry name" value="CND1/NCAPD3"/>
</dbReference>
<dbReference type="EMBL" id="CAJNNW010019085">
    <property type="protein sequence ID" value="CAE8663930.1"/>
    <property type="molecule type" value="Genomic_DNA"/>
</dbReference>
<name>A0A813J4K6_POLGL</name>
<dbReference type="GO" id="GO:0000779">
    <property type="term" value="C:condensed chromosome, centromeric region"/>
    <property type="evidence" value="ECO:0007669"/>
    <property type="project" value="TreeGrafter"/>
</dbReference>
<protein>
    <submittedName>
        <fullName evidence="1">Uncharacterized protein</fullName>
    </submittedName>
</protein>
<gene>
    <name evidence="1" type="ORF">PGLA2088_LOCUS15432</name>
</gene>
<organism evidence="1 2">
    <name type="scientific">Polarella glacialis</name>
    <name type="common">Dinoflagellate</name>
    <dbReference type="NCBI Taxonomy" id="89957"/>
    <lineage>
        <taxon>Eukaryota</taxon>
        <taxon>Sar</taxon>
        <taxon>Alveolata</taxon>
        <taxon>Dinophyceae</taxon>
        <taxon>Suessiales</taxon>
        <taxon>Suessiaceae</taxon>
        <taxon>Polarella</taxon>
    </lineage>
</organism>
<dbReference type="PANTHER" id="PTHR14222:SF1">
    <property type="entry name" value="CONDENSIN-2 COMPLEX SUBUNIT D3"/>
    <property type="match status" value="1"/>
</dbReference>
<dbReference type="AlphaFoldDB" id="A0A813J4K6"/>
<dbReference type="GO" id="GO:0042393">
    <property type="term" value="F:histone binding"/>
    <property type="evidence" value="ECO:0007669"/>
    <property type="project" value="TreeGrafter"/>
</dbReference>
<reference evidence="1" key="1">
    <citation type="submission" date="2021-02" db="EMBL/GenBank/DDBJ databases">
        <authorList>
            <person name="Dougan E. K."/>
            <person name="Rhodes N."/>
            <person name="Thang M."/>
            <person name="Chan C."/>
        </authorList>
    </citation>
    <scope>NUCLEOTIDE SEQUENCE</scope>
</reference>
<feature type="non-terminal residue" evidence="1">
    <location>
        <position position="236"/>
    </location>
</feature>